<protein>
    <recommendedName>
        <fullName evidence="2">DUF551 domain-containing protein</fullName>
    </recommendedName>
</protein>
<gene>
    <name evidence="1" type="ORF">LCGC14_2046140</name>
</gene>
<reference evidence="1" key="1">
    <citation type="journal article" date="2015" name="Nature">
        <title>Complex archaea that bridge the gap between prokaryotes and eukaryotes.</title>
        <authorList>
            <person name="Spang A."/>
            <person name="Saw J.H."/>
            <person name="Jorgensen S.L."/>
            <person name="Zaremba-Niedzwiedzka K."/>
            <person name="Martijn J."/>
            <person name="Lind A.E."/>
            <person name="van Eijk R."/>
            <person name="Schleper C."/>
            <person name="Guy L."/>
            <person name="Ettema T.J."/>
        </authorList>
    </citation>
    <scope>NUCLEOTIDE SEQUENCE</scope>
</reference>
<accession>A0A0F9FD13</accession>
<comment type="caution">
    <text evidence="1">The sequence shown here is derived from an EMBL/GenBank/DDBJ whole genome shotgun (WGS) entry which is preliminary data.</text>
</comment>
<proteinExistence type="predicted"/>
<name>A0A0F9FD13_9ZZZZ</name>
<dbReference type="EMBL" id="LAZR01024086">
    <property type="protein sequence ID" value="KKL76311.1"/>
    <property type="molecule type" value="Genomic_DNA"/>
</dbReference>
<evidence type="ECO:0000313" key="1">
    <source>
        <dbReference type="EMBL" id="KKL76311.1"/>
    </source>
</evidence>
<sequence length="66" mass="7341">MDKWIKVDDGLPEVIVSPDGSVNSVLVYKKGGWECGSDFQVSNTVYVNTYPQAQTHWMPVTPPEEA</sequence>
<organism evidence="1">
    <name type="scientific">marine sediment metagenome</name>
    <dbReference type="NCBI Taxonomy" id="412755"/>
    <lineage>
        <taxon>unclassified sequences</taxon>
        <taxon>metagenomes</taxon>
        <taxon>ecological metagenomes</taxon>
    </lineage>
</organism>
<dbReference type="AlphaFoldDB" id="A0A0F9FD13"/>
<evidence type="ECO:0008006" key="2">
    <source>
        <dbReference type="Google" id="ProtNLM"/>
    </source>
</evidence>